<keyword evidence="1" id="KW-0805">Transcription regulation</keyword>
<dbReference type="InterPro" id="IPR001647">
    <property type="entry name" value="HTH_TetR"/>
</dbReference>
<dbReference type="PANTHER" id="PTHR30055:SF234">
    <property type="entry name" value="HTH-TYPE TRANSCRIPTIONAL REGULATOR BETI"/>
    <property type="match status" value="1"/>
</dbReference>
<keyword evidence="2 4" id="KW-0238">DNA-binding</keyword>
<evidence type="ECO:0000256" key="4">
    <source>
        <dbReference type="PROSITE-ProRule" id="PRU00335"/>
    </source>
</evidence>
<evidence type="ECO:0000313" key="6">
    <source>
        <dbReference type="EMBL" id="QEV04605.1"/>
    </source>
</evidence>
<evidence type="ECO:0000256" key="2">
    <source>
        <dbReference type="ARBA" id="ARBA00023125"/>
    </source>
</evidence>
<dbReference type="SUPFAM" id="SSF46689">
    <property type="entry name" value="Homeodomain-like"/>
    <property type="match status" value="1"/>
</dbReference>
<evidence type="ECO:0000256" key="3">
    <source>
        <dbReference type="ARBA" id="ARBA00023163"/>
    </source>
</evidence>
<sequence>MRCGVGKRDSRYACKSQTEPLFCLCGHVSPPAGRRSSAVAGPGRHVSMRGRQGTLLRDRSDFEEAEVPRLTDARRNLRRRQITEAAVRCFSRNGLASTSIADITAESGLSAGSLYAHYPSKAELIQAVARAVIEEHAVRLGTYAAGPNPPGPDELLARMVAGIDRAHARVGVQMWGEATTDEALRSIVTEMTASLRALLHDYVTTWLTRTEHTEPGEAREQATRIVQQIMMSYQAQLLQAALLSEPEPSSGPQ</sequence>
<dbReference type="InterPro" id="IPR009057">
    <property type="entry name" value="Homeodomain-like_sf"/>
</dbReference>
<dbReference type="EMBL" id="CP023697">
    <property type="protein sequence ID" value="QEV04605.1"/>
    <property type="molecule type" value="Genomic_DNA"/>
</dbReference>
<evidence type="ECO:0000259" key="5">
    <source>
        <dbReference type="PROSITE" id="PS50977"/>
    </source>
</evidence>
<keyword evidence="3" id="KW-0804">Transcription</keyword>
<feature type="domain" description="HTH tetR-type" evidence="5">
    <location>
        <begin position="76"/>
        <end position="136"/>
    </location>
</feature>
<name>A0ABX6ARD9_9ACTN</name>
<reference evidence="6 7" key="1">
    <citation type="submission" date="2017-09" db="EMBL/GenBank/DDBJ databases">
        <authorList>
            <person name="Lee N."/>
            <person name="Cho B.-K."/>
        </authorList>
    </citation>
    <scope>NUCLEOTIDE SEQUENCE [LARGE SCALE GENOMIC DNA]</scope>
    <source>
        <strain evidence="6 7">ATCC 13879</strain>
    </source>
</reference>
<accession>A0ABX6ARD9</accession>
<keyword evidence="7" id="KW-1185">Reference proteome</keyword>
<dbReference type="PROSITE" id="PS50977">
    <property type="entry name" value="HTH_TETR_2"/>
    <property type="match status" value="1"/>
</dbReference>
<dbReference type="InterPro" id="IPR050109">
    <property type="entry name" value="HTH-type_TetR-like_transc_reg"/>
</dbReference>
<protein>
    <submittedName>
        <fullName evidence="6">TetR/AcrR family transcriptional regulator</fullName>
    </submittedName>
</protein>
<organism evidence="6 7">
    <name type="scientific">Streptomyces prasinus</name>
    <dbReference type="NCBI Taxonomy" id="67345"/>
    <lineage>
        <taxon>Bacteria</taxon>
        <taxon>Bacillati</taxon>
        <taxon>Actinomycetota</taxon>
        <taxon>Actinomycetes</taxon>
        <taxon>Kitasatosporales</taxon>
        <taxon>Streptomycetaceae</taxon>
        <taxon>Streptomyces</taxon>
    </lineage>
</organism>
<dbReference type="PANTHER" id="PTHR30055">
    <property type="entry name" value="HTH-TYPE TRANSCRIPTIONAL REGULATOR RUTR"/>
    <property type="match status" value="1"/>
</dbReference>
<dbReference type="Pfam" id="PF00440">
    <property type="entry name" value="TetR_N"/>
    <property type="match status" value="1"/>
</dbReference>
<dbReference type="Gene3D" id="1.10.357.10">
    <property type="entry name" value="Tetracycline Repressor, domain 2"/>
    <property type="match status" value="1"/>
</dbReference>
<dbReference type="Proteomes" id="UP000326041">
    <property type="component" value="Chromosome"/>
</dbReference>
<evidence type="ECO:0000256" key="1">
    <source>
        <dbReference type="ARBA" id="ARBA00023015"/>
    </source>
</evidence>
<evidence type="ECO:0000313" key="7">
    <source>
        <dbReference type="Proteomes" id="UP000326041"/>
    </source>
</evidence>
<proteinExistence type="predicted"/>
<gene>
    <name evidence="6" type="ORF">CP972_01650</name>
</gene>
<feature type="DNA-binding region" description="H-T-H motif" evidence="4">
    <location>
        <begin position="99"/>
        <end position="118"/>
    </location>
</feature>
<dbReference type="PRINTS" id="PR00455">
    <property type="entry name" value="HTHTETR"/>
</dbReference>